<dbReference type="EC" id="2.4.1.-" evidence="11"/>
<name>W6U8B7_ECHGR</name>
<keyword evidence="9" id="KW-0325">Glycoprotein</keyword>
<keyword evidence="5 11" id="KW-0812">Transmembrane</keyword>
<comment type="caution">
    <text evidence="13">The sequence shown here is derived from an EMBL/GenBank/DDBJ whole genome shotgun (WGS) entry which is preliminary data.</text>
</comment>
<dbReference type="SUPFAM" id="SSF53756">
    <property type="entry name" value="UDP-Glycosyltransferase/glycogen phosphorylase"/>
    <property type="match status" value="1"/>
</dbReference>
<dbReference type="InterPro" id="IPR038577">
    <property type="entry name" value="GT10-like_C_sf"/>
</dbReference>
<evidence type="ECO:0000259" key="12">
    <source>
        <dbReference type="Pfam" id="PF00852"/>
    </source>
</evidence>
<dbReference type="OMA" id="GAFKADY"/>
<evidence type="ECO:0000256" key="11">
    <source>
        <dbReference type="RuleBase" id="RU003832"/>
    </source>
</evidence>
<dbReference type="Pfam" id="PF00852">
    <property type="entry name" value="Glyco_transf_10"/>
    <property type="match status" value="1"/>
</dbReference>
<keyword evidence="14" id="KW-1185">Reference proteome</keyword>
<keyword evidence="11" id="KW-0333">Golgi apparatus</keyword>
<keyword evidence="8" id="KW-0472">Membrane</keyword>
<keyword evidence="4 11" id="KW-0808">Transferase</keyword>
<evidence type="ECO:0000256" key="7">
    <source>
        <dbReference type="ARBA" id="ARBA00022989"/>
    </source>
</evidence>
<comment type="similarity">
    <text evidence="2 11">Belongs to the glycosyltransferase 10 family.</text>
</comment>
<sequence length="367" mass="41952">MIYYDRQFLYHSTTSDGCRYKCIFANTTQHLSRGDAAVFSNQFPVEEGISLKKRGVFVTFETGESPLHAPALLPEHLDQIELVITYMAKSPVPYIYSIFVRNRNPRYAFTAEEAALMLSKNYVHLLPPHHRSRRKMIAWAVSNHHAKNNRAEYASAIAKFIPVDIYGRNGLKFPPNVKTFHFLSLNYKFYLSFENSNCRNYITEKVYFNAMQHDMIPIVLGAFKADYESALPPHSYINVDDYKSVRELTDYLLHLDGNDTAYAAYFAWKEHGKFLGQLGQIMQFECHHVPTCLPAGLPACLPACLHASPIVMSWDPCFIVHVCARACVICILSNSQLHKRRGEDFGDCPIFVDRTEACGQMLRKKST</sequence>
<proteinExistence type="inferred from homology"/>
<dbReference type="FunFam" id="3.40.50.11660:FF:000002">
    <property type="entry name" value="Alpha-(1,3)-fucosyltransferase"/>
    <property type="match status" value="1"/>
</dbReference>
<dbReference type="GeneID" id="36346181"/>
<evidence type="ECO:0000256" key="1">
    <source>
        <dbReference type="ARBA" id="ARBA00004922"/>
    </source>
</evidence>
<protein>
    <recommendedName>
        <fullName evidence="11">Fucosyltransferase</fullName>
        <ecNumber evidence="11">2.4.1.-</ecNumber>
    </recommendedName>
</protein>
<dbReference type="EMBL" id="APAU02000223">
    <property type="protein sequence ID" value="EUB54667.1"/>
    <property type="molecule type" value="Genomic_DNA"/>
</dbReference>
<evidence type="ECO:0000256" key="10">
    <source>
        <dbReference type="ARBA" id="ARBA00060399"/>
    </source>
</evidence>
<evidence type="ECO:0000313" key="14">
    <source>
        <dbReference type="Proteomes" id="UP000019149"/>
    </source>
</evidence>
<dbReference type="KEGG" id="egl:EGR_10466"/>
<dbReference type="RefSeq" id="XP_024345863.1">
    <property type="nucleotide sequence ID" value="XM_024499715.1"/>
</dbReference>
<evidence type="ECO:0000256" key="3">
    <source>
        <dbReference type="ARBA" id="ARBA00022676"/>
    </source>
</evidence>
<accession>W6U8B7</accession>
<evidence type="ECO:0000256" key="6">
    <source>
        <dbReference type="ARBA" id="ARBA00022968"/>
    </source>
</evidence>
<evidence type="ECO:0000256" key="8">
    <source>
        <dbReference type="ARBA" id="ARBA00023136"/>
    </source>
</evidence>
<evidence type="ECO:0000256" key="2">
    <source>
        <dbReference type="ARBA" id="ARBA00008919"/>
    </source>
</evidence>
<dbReference type="Proteomes" id="UP000019149">
    <property type="component" value="Unassembled WGS sequence"/>
</dbReference>
<evidence type="ECO:0000256" key="5">
    <source>
        <dbReference type="ARBA" id="ARBA00022692"/>
    </source>
</evidence>
<dbReference type="PANTHER" id="PTHR11929:SF145">
    <property type="entry name" value="ALPHA-(1,3)-FUCOSYLTRANSFERASE FUT-1"/>
    <property type="match status" value="1"/>
</dbReference>
<evidence type="ECO:0000256" key="4">
    <source>
        <dbReference type="ARBA" id="ARBA00022679"/>
    </source>
</evidence>
<dbReference type="OrthoDB" id="427096at2759"/>
<evidence type="ECO:0000313" key="13">
    <source>
        <dbReference type="EMBL" id="EUB54667.1"/>
    </source>
</evidence>
<feature type="domain" description="Fucosyltransferase C-terminal" evidence="12">
    <location>
        <begin position="132"/>
        <end position="274"/>
    </location>
</feature>
<dbReference type="Gene3D" id="3.40.50.11660">
    <property type="entry name" value="Glycosyl transferase family 10, C-terminal domain"/>
    <property type="match status" value="1"/>
</dbReference>
<dbReference type="STRING" id="6210.W6U8B7"/>
<comment type="pathway">
    <text evidence="1">Protein modification; protein glycosylation.</text>
</comment>
<dbReference type="AlphaFoldDB" id="W6U8B7"/>
<dbReference type="PANTHER" id="PTHR11929">
    <property type="entry name" value="ALPHA- 1,3 -FUCOSYLTRANSFERASE"/>
    <property type="match status" value="1"/>
</dbReference>
<keyword evidence="6" id="KW-0735">Signal-anchor</keyword>
<keyword evidence="3 11" id="KW-0328">Glycosyltransferase</keyword>
<organism evidence="13 14">
    <name type="scientific">Echinococcus granulosus</name>
    <name type="common">Hydatid tapeworm</name>
    <dbReference type="NCBI Taxonomy" id="6210"/>
    <lineage>
        <taxon>Eukaryota</taxon>
        <taxon>Metazoa</taxon>
        <taxon>Spiralia</taxon>
        <taxon>Lophotrochozoa</taxon>
        <taxon>Platyhelminthes</taxon>
        <taxon>Cestoda</taxon>
        <taxon>Eucestoda</taxon>
        <taxon>Cyclophyllidea</taxon>
        <taxon>Taeniidae</taxon>
        <taxon>Echinococcus</taxon>
        <taxon>Echinococcus granulosus group</taxon>
    </lineage>
</organism>
<dbReference type="InterPro" id="IPR055270">
    <property type="entry name" value="Glyco_tran_10_C"/>
</dbReference>
<comment type="subcellular location">
    <subcellularLocation>
        <location evidence="10">Endomembrane system</location>
        <topology evidence="10">Single-pass type II membrane protein</topology>
    </subcellularLocation>
    <subcellularLocation>
        <location evidence="11">Golgi apparatus</location>
        <location evidence="11">Golgi stack membrane</location>
        <topology evidence="11">Single-pass type II membrane protein</topology>
    </subcellularLocation>
</comment>
<gene>
    <name evidence="13" type="ORF">EGR_10466</name>
</gene>
<dbReference type="CTD" id="36346181"/>
<keyword evidence="7" id="KW-1133">Transmembrane helix</keyword>
<dbReference type="GO" id="GO:0032580">
    <property type="term" value="C:Golgi cisterna membrane"/>
    <property type="evidence" value="ECO:0007669"/>
    <property type="project" value="UniProtKB-SubCell"/>
</dbReference>
<dbReference type="GO" id="GO:0046920">
    <property type="term" value="F:alpha-(1-&gt;3)-fucosyltransferase activity"/>
    <property type="evidence" value="ECO:0007669"/>
    <property type="project" value="TreeGrafter"/>
</dbReference>
<evidence type="ECO:0000256" key="9">
    <source>
        <dbReference type="ARBA" id="ARBA00023180"/>
    </source>
</evidence>
<dbReference type="UniPathway" id="UPA00378"/>
<dbReference type="InterPro" id="IPR001503">
    <property type="entry name" value="Glyco_trans_10"/>
</dbReference>
<reference evidence="13 14" key="1">
    <citation type="journal article" date="2013" name="Nat. Genet.">
        <title>The genome of the hydatid tapeworm Echinococcus granulosus.</title>
        <authorList>
            <person name="Zheng H."/>
            <person name="Zhang W."/>
            <person name="Zhang L."/>
            <person name="Zhang Z."/>
            <person name="Li J."/>
            <person name="Lu G."/>
            <person name="Zhu Y."/>
            <person name="Wang Y."/>
            <person name="Huang Y."/>
            <person name="Liu J."/>
            <person name="Kang H."/>
            <person name="Chen J."/>
            <person name="Wang L."/>
            <person name="Chen A."/>
            <person name="Yu S."/>
            <person name="Gao Z."/>
            <person name="Jin L."/>
            <person name="Gu W."/>
            <person name="Wang Z."/>
            <person name="Zhao L."/>
            <person name="Shi B."/>
            <person name="Wen H."/>
            <person name="Lin R."/>
            <person name="Jones M.K."/>
            <person name="Brejova B."/>
            <person name="Vinar T."/>
            <person name="Zhao G."/>
            <person name="McManus D.P."/>
            <person name="Chen Z."/>
            <person name="Zhou Y."/>
            <person name="Wang S."/>
        </authorList>
    </citation>
    <scope>NUCLEOTIDE SEQUENCE [LARGE SCALE GENOMIC DNA]</scope>
</reference>